<dbReference type="Proteomes" id="UP000019678">
    <property type="component" value="Unassembled WGS sequence"/>
</dbReference>
<protein>
    <submittedName>
        <fullName evidence="2">Anti-sigma B factor RsbT</fullName>
    </submittedName>
</protein>
<dbReference type="SUPFAM" id="SSF55874">
    <property type="entry name" value="ATPase domain of HSP90 chaperone/DNA topoisomerase II/histidine kinase"/>
    <property type="match status" value="1"/>
</dbReference>
<dbReference type="Pfam" id="PF13581">
    <property type="entry name" value="HATPase_c_2"/>
    <property type="match status" value="1"/>
</dbReference>
<feature type="domain" description="Histidine kinase/HSP90-like ATPase" evidence="1">
    <location>
        <begin position="92"/>
        <end position="205"/>
    </location>
</feature>
<dbReference type="AlphaFoldDB" id="A0A017TGC6"/>
<dbReference type="RefSeq" id="WP_044236654.1">
    <property type="nucleotide sequence ID" value="NZ_ASRX01000006.1"/>
</dbReference>
<evidence type="ECO:0000313" key="2">
    <source>
        <dbReference type="EMBL" id="EYF07875.1"/>
    </source>
</evidence>
<comment type="caution">
    <text evidence="2">The sequence shown here is derived from an EMBL/GenBank/DDBJ whole genome shotgun (WGS) entry which is preliminary data.</text>
</comment>
<gene>
    <name evidence="2" type="ORF">CAP_6897</name>
</gene>
<dbReference type="STRING" id="1192034.CAP_6897"/>
<evidence type="ECO:0000313" key="3">
    <source>
        <dbReference type="Proteomes" id="UP000019678"/>
    </source>
</evidence>
<accession>A0A017TGC6</accession>
<evidence type="ECO:0000259" key="1">
    <source>
        <dbReference type="Pfam" id="PF13581"/>
    </source>
</evidence>
<dbReference type="InterPro" id="IPR036890">
    <property type="entry name" value="HATPase_C_sf"/>
</dbReference>
<proteinExistence type="predicted"/>
<dbReference type="EMBL" id="ASRX01000006">
    <property type="protein sequence ID" value="EYF07875.1"/>
    <property type="molecule type" value="Genomic_DNA"/>
</dbReference>
<organism evidence="2 3">
    <name type="scientific">Chondromyces apiculatus DSM 436</name>
    <dbReference type="NCBI Taxonomy" id="1192034"/>
    <lineage>
        <taxon>Bacteria</taxon>
        <taxon>Pseudomonadati</taxon>
        <taxon>Myxococcota</taxon>
        <taxon>Polyangia</taxon>
        <taxon>Polyangiales</taxon>
        <taxon>Polyangiaceae</taxon>
        <taxon>Chondromyces</taxon>
    </lineage>
</organism>
<dbReference type="OrthoDB" id="9799195at2"/>
<name>A0A017TGC6_9BACT</name>
<dbReference type="InterPro" id="IPR003594">
    <property type="entry name" value="HATPase_dom"/>
</dbReference>
<dbReference type="eggNOG" id="COG2172">
    <property type="taxonomic scope" value="Bacteria"/>
</dbReference>
<sequence length="209" mass="22873">MTPAYDQIRKVLLGYLSTMNAEGLLTRALREAEIDPGRFTLDDLGAILPSIERRARLYVEPSRLPRLKADLTALGGDRLSFHSKVLPIRHEADISTARVTAKDVCDGAGARSFVSHKVATAISELARNIVHYTPGGSIEMILRRDPPERFIVIATDQGAGISNLAEVLAGRYRSKTGLGRGLLGVKRLADRFHIDSGPQGTRIEIEVHL</sequence>
<reference evidence="2 3" key="1">
    <citation type="submission" date="2013-05" db="EMBL/GenBank/DDBJ databases">
        <title>Genome assembly of Chondromyces apiculatus DSM 436.</title>
        <authorList>
            <person name="Sharma G."/>
            <person name="Khatri I."/>
            <person name="Kaur C."/>
            <person name="Mayilraj S."/>
            <person name="Subramanian S."/>
        </authorList>
    </citation>
    <scope>NUCLEOTIDE SEQUENCE [LARGE SCALE GENOMIC DNA]</scope>
    <source>
        <strain evidence="2 3">DSM 436</strain>
    </source>
</reference>
<keyword evidence="3" id="KW-1185">Reference proteome</keyword>
<dbReference type="Gene3D" id="3.30.565.10">
    <property type="entry name" value="Histidine kinase-like ATPase, C-terminal domain"/>
    <property type="match status" value="1"/>
</dbReference>